<protein>
    <submittedName>
        <fullName evidence="2">Uncharacterized protein</fullName>
    </submittedName>
</protein>
<proteinExistence type="predicted"/>
<accession>A0ABQ0CD45</accession>
<comment type="caution">
    <text evidence="2">The sequence shown here is derived from an EMBL/GenBank/DDBJ whole genome shotgun (WGS) entry which is preliminary data.</text>
</comment>
<keyword evidence="3" id="KW-1185">Reference proteome</keyword>
<feature type="compositionally biased region" description="Polar residues" evidence="1">
    <location>
        <begin position="35"/>
        <end position="44"/>
    </location>
</feature>
<name>A0ABQ0CD45_9PROT</name>
<evidence type="ECO:0000313" key="3">
    <source>
        <dbReference type="Proteomes" id="UP001628193"/>
    </source>
</evidence>
<feature type="region of interest" description="Disordered" evidence="1">
    <location>
        <begin position="34"/>
        <end position="88"/>
    </location>
</feature>
<dbReference type="EMBL" id="BAAFGK010000005">
    <property type="protein sequence ID" value="GAB0058806.1"/>
    <property type="molecule type" value="Genomic_DNA"/>
</dbReference>
<evidence type="ECO:0000313" key="2">
    <source>
        <dbReference type="EMBL" id="GAB0058806.1"/>
    </source>
</evidence>
<reference evidence="2 3" key="1">
    <citation type="submission" date="2024-09" db="EMBL/GenBank/DDBJ databases">
        <title>Draft genome sequence of Candidatus Magnetaquicoccaceae bacterium FCR-1.</title>
        <authorList>
            <person name="Shimoshige H."/>
            <person name="Shimamura S."/>
            <person name="Taoka A."/>
            <person name="Kobayashi H."/>
            <person name="Maekawa T."/>
        </authorList>
    </citation>
    <scope>NUCLEOTIDE SEQUENCE [LARGE SCALE GENOMIC DNA]</scope>
    <source>
        <strain evidence="2 3">FCR-1</strain>
    </source>
</reference>
<dbReference type="Proteomes" id="UP001628193">
    <property type="component" value="Unassembled WGS sequence"/>
</dbReference>
<sequence>MGYPERIEKSKKYLIPFRRACETFFDPFLHAVKPSQKNTGNANSLALPVRSGSCGERPTGVPRTRGEEGSPRQTDQTAPPKSIPSRSRICLTRSTMRSPGICRTTLSVP</sequence>
<organism evidence="2 3">
    <name type="scientific">Candidatus Magnetaquiglobus chichijimensis</name>
    <dbReference type="NCBI Taxonomy" id="3141448"/>
    <lineage>
        <taxon>Bacteria</taxon>
        <taxon>Pseudomonadati</taxon>
        <taxon>Pseudomonadota</taxon>
        <taxon>Magnetococcia</taxon>
        <taxon>Magnetococcales</taxon>
        <taxon>Candidatus Magnetaquicoccaceae</taxon>
        <taxon>Candidatus Magnetaquiglobus</taxon>
    </lineage>
</organism>
<gene>
    <name evidence="2" type="ORF">SIID45300_03163</name>
</gene>
<evidence type="ECO:0000256" key="1">
    <source>
        <dbReference type="SAM" id="MobiDB-lite"/>
    </source>
</evidence>